<evidence type="ECO:0000313" key="3">
    <source>
        <dbReference type="Proteomes" id="UP000595437"/>
    </source>
</evidence>
<organism evidence="2 3">
    <name type="scientific">Caligus rogercresseyi</name>
    <name type="common">Sea louse</name>
    <dbReference type="NCBI Taxonomy" id="217165"/>
    <lineage>
        <taxon>Eukaryota</taxon>
        <taxon>Metazoa</taxon>
        <taxon>Ecdysozoa</taxon>
        <taxon>Arthropoda</taxon>
        <taxon>Crustacea</taxon>
        <taxon>Multicrustacea</taxon>
        <taxon>Hexanauplia</taxon>
        <taxon>Copepoda</taxon>
        <taxon>Siphonostomatoida</taxon>
        <taxon>Caligidae</taxon>
        <taxon>Caligus</taxon>
    </lineage>
</organism>
<dbReference type="AlphaFoldDB" id="A0A7T8GZ72"/>
<accession>A0A7T8GZ72</accession>
<protein>
    <submittedName>
        <fullName evidence="2">Uncharacterized protein</fullName>
    </submittedName>
</protein>
<feature type="non-terminal residue" evidence="2">
    <location>
        <position position="1"/>
    </location>
</feature>
<proteinExistence type="predicted"/>
<keyword evidence="3" id="KW-1185">Reference proteome</keyword>
<evidence type="ECO:0000313" key="2">
    <source>
        <dbReference type="EMBL" id="QQP40532.1"/>
    </source>
</evidence>
<feature type="region of interest" description="Disordered" evidence="1">
    <location>
        <begin position="1"/>
        <end position="33"/>
    </location>
</feature>
<evidence type="ECO:0000256" key="1">
    <source>
        <dbReference type="SAM" id="MobiDB-lite"/>
    </source>
</evidence>
<dbReference type="EMBL" id="CP045898">
    <property type="protein sequence ID" value="QQP40532.1"/>
    <property type="molecule type" value="Genomic_DNA"/>
</dbReference>
<reference evidence="2" key="1">
    <citation type="journal article" name="Sci. Data">
        <title>Chromosome-scale genome assembly of the sea louse Caligus rogercresseyi by SMRT sequencing and Hi-C analysis.</title>
        <authorList>
            <person name="Gallardo-Escarate C."/>
            <person name="Valenzuela-Munoz V."/>
            <person name="Nunez-Acuna G."/>
            <person name="Valenzuela-Miranda D."/>
            <person name="Goncalves A.T."/>
            <person name="Escobar-Sepulveda H."/>
            <person name="Liachko I."/>
            <person name="Nelson B."/>
            <person name="Roberts S."/>
            <person name="Warren W."/>
        </authorList>
    </citation>
    <scope>NUCLEOTIDE SEQUENCE</scope>
    <source>
        <tissue evidence="2">Whole tissue</tissue>
    </source>
</reference>
<dbReference type="Proteomes" id="UP000595437">
    <property type="component" value="Chromosome 9"/>
</dbReference>
<name>A0A7T8GZ72_CALRO</name>
<feature type="region of interest" description="Disordered" evidence="1">
    <location>
        <begin position="58"/>
        <end position="91"/>
    </location>
</feature>
<sequence length="147" mass="15824">LSLFLRGTRELASTPGAPPSLPSGATRGRTASASGVEVEVFNTLRPLAGGPLASRRYGATWPSSAAPPPPGAPGLELSGPPGPDRLCPRSNMPHIQDKDFYSFWSPLPSEMQDIFRRGRGLPRRLCQVHQRLLRQVHAFQVVCLCGS</sequence>
<gene>
    <name evidence="2" type="ORF">FKW44_014608</name>
</gene>